<feature type="region of interest" description="Disordered" evidence="1">
    <location>
        <begin position="181"/>
        <end position="208"/>
    </location>
</feature>
<gene>
    <name evidence="2" type="ORF">D917_00593</name>
</gene>
<dbReference type="EMBL" id="LVZM01022247">
    <property type="protein sequence ID" value="OUC40844.1"/>
    <property type="molecule type" value="Genomic_DNA"/>
</dbReference>
<reference evidence="2 3" key="1">
    <citation type="submission" date="2015-04" db="EMBL/GenBank/DDBJ databases">
        <title>Draft genome of the roundworm Trichinella nativa.</title>
        <authorList>
            <person name="Mitreva M."/>
        </authorList>
    </citation>
    <scope>NUCLEOTIDE SEQUENCE [LARGE SCALE GENOMIC DNA]</scope>
    <source>
        <strain evidence="2 3">ISS45</strain>
    </source>
</reference>
<evidence type="ECO:0000313" key="2">
    <source>
        <dbReference type="EMBL" id="OUC40844.1"/>
    </source>
</evidence>
<comment type="caution">
    <text evidence="2">The sequence shown here is derived from an EMBL/GenBank/DDBJ whole genome shotgun (WGS) entry which is preliminary data.</text>
</comment>
<dbReference type="Proteomes" id="UP000243006">
    <property type="component" value="Unassembled WGS sequence"/>
</dbReference>
<organism evidence="2 3">
    <name type="scientific">Trichinella nativa</name>
    <dbReference type="NCBI Taxonomy" id="6335"/>
    <lineage>
        <taxon>Eukaryota</taxon>
        <taxon>Metazoa</taxon>
        <taxon>Ecdysozoa</taxon>
        <taxon>Nematoda</taxon>
        <taxon>Enoplea</taxon>
        <taxon>Dorylaimia</taxon>
        <taxon>Trichinellida</taxon>
        <taxon>Trichinellidae</taxon>
        <taxon>Trichinella</taxon>
    </lineage>
</organism>
<dbReference type="AlphaFoldDB" id="A0A1Y3E6T3"/>
<proteinExistence type="predicted"/>
<name>A0A1Y3E6T3_9BILA</name>
<sequence>VARPVNFAGNGYYQMPTIVNAPPAAALAAPGVPTGFSVQYFHGNPPLYNIHTSQAPVAILQSSANLRQNLNGATAQHTASAPHVLAGPVANQAAAQQLQQGSCVLQYGAPVPGNGGQGPSANPALFLGQTRVLHPSYMMSQSNGAGEQHMYAMPQLVSFAPQIPSGQTPAAGVAQNLPSAQGIQQGSHMPSTYNNGTTSEQSQNQLPSTQLYQQPTAGNLAYSIPNAPQYFHPQMVFFHNGAGYVTAPSGSQLQMFAGTGQGVPVTAAAAVNPSNPSQLIPYNATSNGNVYNPSQGPYVPTESPTFLQFAPSTQIAPNAYHTALIRSASVPAYAQQQTAPLQAPVIPSAQVNANGNNP</sequence>
<feature type="non-terminal residue" evidence="2">
    <location>
        <position position="1"/>
    </location>
</feature>
<protein>
    <submittedName>
        <fullName evidence="2">Uncharacterized protein</fullName>
    </submittedName>
</protein>
<accession>A0A1Y3E6T3</accession>
<evidence type="ECO:0000256" key="1">
    <source>
        <dbReference type="SAM" id="MobiDB-lite"/>
    </source>
</evidence>
<evidence type="ECO:0000313" key="3">
    <source>
        <dbReference type="Proteomes" id="UP000243006"/>
    </source>
</evidence>